<accession>A0A409VAY8</accession>
<feature type="region of interest" description="Disordered" evidence="1">
    <location>
        <begin position="168"/>
        <end position="248"/>
    </location>
</feature>
<feature type="region of interest" description="Disordered" evidence="1">
    <location>
        <begin position="269"/>
        <end position="448"/>
    </location>
</feature>
<dbReference type="GO" id="GO:0031625">
    <property type="term" value="F:ubiquitin protein ligase binding"/>
    <property type="evidence" value="ECO:0007669"/>
    <property type="project" value="TreeGrafter"/>
</dbReference>
<evidence type="ECO:0000256" key="1">
    <source>
        <dbReference type="SAM" id="MobiDB-lite"/>
    </source>
</evidence>
<dbReference type="PANTHER" id="PTHR11188:SF17">
    <property type="entry name" value="FI21816P1"/>
    <property type="match status" value="1"/>
</dbReference>
<organism evidence="3 4">
    <name type="scientific">Panaeolus cyanescens</name>
    <dbReference type="NCBI Taxonomy" id="181874"/>
    <lineage>
        <taxon>Eukaryota</taxon>
        <taxon>Fungi</taxon>
        <taxon>Dikarya</taxon>
        <taxon>Basidiomycota</taxon>
        <taxon>Agaricomycotina</taxon>
        <taxon>Agaricomycetes</taxon>
        <taxon>Agaricomycetidae</taxon>
        <taxon>Agaricales</taxon>
        <taxon>Agaricineae</taxon>
        <taxon>Galeropsidaceae</taxon>
        <taxon>Panaeolus</taxon>
    </lineage>
</organism>
<reference evidence="3 4" key="1">
    <citation type="journal article" date="2018" name="Evol. Lett.">
        <title>Horizontal gene cluster transfer increased hallucinogenic mushroom diversity.</title>
        <authorList>
            <person name="Reynolds H.T."/>
            <person name="Vijayakumar V."/>
            <person name="Gluck-Thaler E."/>
            <person name="Korotkin H.B."/>
            <person name="Matheny P.B."/>
            <person name="Slot J.C."/>
        </authorList>
    </citation>
    <scope>NUCLEOTIDE SEQUENCE [LARGE SCALE GENOMIC DNA]</scope>
    <source>
        <strain evidence="3 4">2629</strain>
    </source>
</reference>
<dbReference type="InterPro" id="IPR014756">
    <property type="entry name" value="Ig_E-set"/>
</dbReference>
<dbReference type="Pfam" id="PF02752">
    <property type="entry name" value="Arrestin_C"/>
    <property type="match status" value="1"/>
</dbReference>
<dbReference type="InterPro" id="IPR014752">
    <property type="entry name" value="Arrestin-like_C"/>
</dbReference>
<dbReference type="InParanoid" id="A0A409VAY8"/>
<dbReference type="EMBL" id="NHTK01006133">
    <property type="protein sequence ID" value="PPQ63039.1"/>
    <property type="molecule type" value="Genomic_DNA"/>
</dbReference>
<feature type="region of interest" description="Disordered" evidence="1">
    <location>
        <begin position="912"/>
        <end position="936"/>
    </location>
</feature>
<dbReference type="Gene3D" id="2.60.40.640">
    <property type="match status" value="1"/>
</dbReference>
<dbReference type="GO" id="GO:0005829">
    <property type="term" value="C:cytosol"/>
    <property type="evidence" value="ECO:0007669"/>
    <property type="project" value="TreeGrafter"/>
</dbReference>
<gene>
    <name evidence="3" type="ORF">CVT24_005985</name>
</gene>
<feature type="region of interest" description="Disordered" evidence="1">
    <location>
        <begin position="858"/>
        <end position="881"/>
    </location>
</feature>
<dbReference type="AlphaFoldDB" id="A0A409VAY8"/>
<evidence type="ECO:0000313" key="4">
    <source>
        <dbReference type="Proteomes" id="UP000284842"/>
    </source>
</evidence>
<dbReference type="Pfam" id="PF00339">
    <property type="entry name" value="Arrestin_N"/>
    <property type="match status" value="1"/>
</dbReference>
<dbReference type="GO" id="GO:0070086">
    <property type="term" value="P:ubiquitin-dependent endocytosis"/>
    <property type="evidence" value="ECO:0007669"/>
    <property type="project" value="TreeGrafter"/>
</dbReference>
<dbReference type="SUPFAM" id="SSF81296">
    <property type="entry name" value="E set domains"/>
    <property type="match status" value="1"/>
</dbReference>
<keyword evidence="4" id="KW-1185">Reference proteome</keyword>
<dbReference type="OrthoDB" id="2238745at2759"/>
<dbReference type="GO" id="GO:0005886">
    <property type="term" value="C:plasma membrane"/>
    <property type="evidence" value="ECO:0007669"/>
    <property type="project" value="TreeGrafter"/>
</dbReference>
<feature type="domain" description="Arrestin C-terminal-like" evidence="2">
    <location>
        <begin position="621"/>
        <end position="810"/>
    </location>
</feature>
<feature type="compositionally biased region" description="Polar residues" evidence="1">
    <location>
        <begin position="299"/>
        <end position="341"/>
    </location>
</feature>
<protein>
    <recommendedName>
        <fullName evidence="2">Arrestin C-terminal-like domain-containing protein</fullName>
    </recommendedName>
</protein>
<dbReference type="Proteomes" id="UP000284842">
    <property type="component" value="Unassembled WGS sequence"/>
</dbReference>
<evidence type="ECO:0000259" key="2">
    <source>
        <dbReference type="SMART" id="SM01017"/>
    </source>
</evidence>
<feature type="region of interest" description="Disordered" evidence="1">
    <location>
        <begin position="462"/>
        <end position="539"/>
    </location>
</feature>
<evidence type="ECO:0000313" key="3">
    <source>
        <dbReference type="EMBL" id="PPQ63039.1"/>
    </source>
</evidence>
<dbReference type="PANTHER" id="PTHR11188">
    <property type="entry name" value="ARRESTIN DOMAIN CONTAINING PROTEIN"/>
    <property type="match status" value="1"/>
</dbReference>
<feature type="compositionally biased region" description="Polar residues" evidence="1">
    <location>
        <begin position="218"/>
        <end position="235"/>
    </location>
</feature>
<dbReference type="STRING" id="181874.A0A409VAY8"/>
<feature type="compositionally biased region" description="Polar residues" evidence="1">
    <location>
        <begin position="182"/>
        <end position="205"/>
    </location>
</feature>
<feature type="region of interest" description="Disordered" evidence="1">
    <location>
        <begin position="104"/>
        <end position="124"/>
    </location>
</feature>
<dbReference type="SMART" id="SM01017">
    <property type="entry name" value="Arrestin_C"/>
    <property type="match status" value="1"/>
</dbReference>
<dbReference type="InterPro" id="IPR011022">
    <property type="entry name" value="Arrestin_C-like"/>
</dbReference>
<feature type="compositionally biased region" description="Low complexity" evidence="1">
    <location>
        <begin position="859"/>
        <end position="868"/>
    </location>
</feature>
<comment type="caution">
    <text evidence="3">The sequence shown here is derived from an EMBL/GenBank/DDBJ whole genome shotgun (WGS) entry which is preliminary data.</text>
</comment>
<proteinExistence type="predicted"/>
<dbReference type="InterPro" id="IPR011021">
    <property type="entry name" value="Arrestin-like_N"/>
</dbReference>
<name>A0A409VAY8_9AGAR</name>
<feature type="compositionally biased region" description="Basic and acidic residues" evidence="1">
    <location>
        <begin position="468"/>
        <end position="479"/>
    </location>
</feature>
<feature type="compositionally biased region" description="Polar residues" evidence="1">
    <location>
        <begin position="384"/>
        <end position="398"/>
    </location>
</feature>
<dbReference type="InterPro" id="IPR050357">
    <property type="entry name" value="Arrestin_domain-protein"/>
</dbReference>
<dbReference type="GO" id="GO:0030674">
    <property type="term" value="F:protein-macromolecule adaptor activity"/>
    <property type="evidence" value="ECO:0007669"/>
    <property type="project" value="TreeGrafter"/>
</dbReference>
<sequence>MKKKQATHNSLSIRLTESAVFLRTDGTARRRNNHTTPQETRSSVLRGLLILDLVKPTKITSIDIELNATTSTAWPEGVGARRVEVNEEHRVYHASVTHFSAKHVHRRTASVGPGTILSNTQSRFDSHGFDDDPIEDELNDFEESEWDRGSGRFTQANEEVLDARRSLGVSRTNSDAIHHGSSRPSSPAHRTSRTQTRLQQFLQSYHHQHSQGPARATHSATSPIPQSFTSPSPEFQSRGRSRPRIPRRMSIDGAARAMYESYHEEHLPDEHFDYDSPQTSPPYSPLSSPSAIQRPGIYQSVSSPGTGQSSEEFRNSLQTSLATHRSRGSLSRVNGSGQSVYSEEYSRPPSSVGFRIPDDDFQQGSSQFPYRERSSPRTPRTHSLARSSTPSRSLSNTRLPEHAAYHPSLDTVPPGIEAPSSSSQSRPTGEERRRQSSQSRSRKSHFSLSAVSNALKEAVRSNPPALHHRPDGDHDDAHHERGRRGRSANRVGSQEGGLSLQMTESTEEESEGKERRGMLGLMLGDGHGKDKGKKHKEKKVEGWKEFPKGTYTYPISFNIPGNAPPTMACDYGSVTWRLKAHVHRPGAFKAKMTAVREVITIACPTEEDTEESENIIVERHWDQQLQYLISVSGKAFYIGGTMPISFALMPLVKMKIHRLSVFIEERVDYHTNMRRLARSDPVVRYNLLSVRKEGKNAEHILPLDSDDPEALRQSPVFQLMNPEDDPSEFASTLMGPGPWTFHRDLQLPKSCDVLKFTNKNKRANMVVTHLLKIVIRAERGDDLHMDVKTGRRKLFDIVVQTPVVILSCRCNPEWTSLPRYAEVFDDKQTITPSCPCQVAKNIAAAHGQSHSLLERITSRHSNSSTESSDVGAAETSPVNPSSMLSLRNAEYNQMMITSNQLFERLISGRETEAGEEPPAYSAVPPILPSGSRVNTH</sequence>
<dbReference type="FunCoup" id="A0A409VAY8">
    <property type="interactions" value="258"/>
</dbReference>